<protein>
    <submittedName>
        <fullName evidence="2">DUF885 domain-containing protein</fullName>
    </submittedName>
</protein>
<dbReference type="KEGG" id="rdi:CMV14_17115"/>
<organism evidence="2 3">
    <name type="scientific">Rhizorhabdus dicambivorans</name>
    <dbReference type="NCBI Taxonomy" id="1850238"/>
    <lineage>
        <taxon>Bacteria</taxon>
        <taxon>Pseudomonadati</taxon>
        <taxon>Pseudomonadota</taxon>
        <taxon>Alphaproteobacteria</taxon>
        <taxon>Sphingomonadales</taxon>
        <taxon>Sphingomonadaceae</taxon>
        <taxon>Rhizorhabdus</taxon>
    </lineage>
</organism>
<dbReference type="PROSITE" id="PS51318">
    <property type="entry name" value="TAT"/>
    <property type="match status" value="1"/>
</dbReference>
<dbReference type="EMBL" id="NWUF01000005">
    <property type="protein sequence ID" value="PCE43024.1"/>
    <property type="molecule type" value="Genomic_DNA"/>
</dbReference>
<proteinExistence type="predicted"/>
<dbReference type="Pfam" id="PF05960">
    <property type="entry name" value="DUF885"/>
    <property type="match status" value="1"/>
</dbReference>
<dbReference type="PANTHER" id="PTHR33361">
    <property type="entry name" value="GLR0591 PROTEIN"/>
    <property type="match status" value="1"/>
</dbReference>
<comment type="caution">
    <text evidence="2">The sequence shown here is derived from an EMBL/GenBank/DDBJ whole genome shotgun (WGS) entry which is preliminary data.</text>
</comment>
<dbReference type="AlphaFoldDB" id="A0A2A4FZU6"/>
<dbReference type="PANTHER" id="PTHR33361:SF2">
    <property type="entry name" value="DUF885 DOMAIN-CONTAINING PROTEIN"/>
    <property type="match status" value="1"/>
</dbReference>
<evidence type="ECO:0000256" key="1">
    <source>
        <dbReference type="SAM" id="SignalP"/>
    </source>
</evidence>
<feature type="chain" id="PRO_5012381659" evidence="1">
    <location>
        <begin position="29"/>
        <end position="613"/>
    </location>
</feature>
<keyword evidence="1" id="KW-0732">Signal</keyword>
<dbReference type="OrthoDB" id="9763405at2"/>
<dbReference type="Proteomes" id="UP000218934">
    <property type="component" value="Unassembled WGS sequence"/>
</dbReference>
<dbReference type="RefSeq" id="WP_066962086.1">
    <property type="nucleotide sequence ID" value="NZ_CP023449.1"/>
</dbReference>
<keyword evidence="3" id="KW-1185">Reference proteome</keyword>
<dbReference type="InterPro" id="IPR006311">
    <property type="entry name" value="TAT_signal"/>
</dbReference>
<accession>A0A2A4FZU6</accession>
<evidence type="ECO:0000313" key="3">
    <source>
        <dbReference type="Proteomes" id="UP000218934"/>
    </source>
</evidence>
<reference evidence="2 3" key="1">
    <citation type="submission" date="2017-09" db="EMBL/GenBank/DDBJ databases">
        <title>The Catabolism of 3,6-Dichlorosalicylic acid is Initiated by the Cytochrome P450 Monooxygenase DsmABC in Rhizorhabdus dicambivorans Ndbn-20.</title>
        <authorList>
            <person name="Na L."/>
        </authorList>
    </citation>
    <scope>NUCLEOTIDE SEQUENCE [LARGE SCALE GENOMIC DNA]</scope>
    <source>
        <strain evidence="2 3">Ndbn-20m</strain>
    </source>
</reference>
<gene>
    <name evidence="2" type="ORF">COO09_06900</name>
</gene>
<evidence type="ECO:0000313" key="2">
    <source>
        <dbReference type="EMBL" id="PCE43024.1"/>
    </source>
</evidence>
<sequence length="613" mass="66807">MDRRSFIATAGTAALIAGLLPTAGFAQAASAAAPPEPGSDAALNALFERIFNDTLNHSPEFATGLGYDKGARKAAKSRLDGNREADMREDLARNRKWLAELEAFPTAGLSPAAALNREIVIYSARNQILPSEKFDIDSVIRPYRIFQQGGAYFEIPDFLNATHVIADRADCEAYLARLEAFAGVLDGDTEVARARAERGFIPPDFSIDLTIGQMEKLRNAPADNNGLVGSLVRRAREKGIEGDFATPAAALVRDKVYPALDRQIALMKELRGKTPAGAGIWRVPQGDAIYAAALAQATTTNFTPAEVHQMGLEQVAQISAELDSILKGEGLTQGSVGERLIALNRDPKQLYADSTEGRAALIASLNEGVKAMYAKLPQVFSHVPSAPLEIRAVPVDIQDGASNGYYKRATLDGSRPAIYFINLKETGDWPKYTLPSLTYHEGVPGHHLQISLAQESKDIPTLRKISFFGAYSEGWALYAEQLADELGGYAGPIERAGYLQSFLFRAARLVVDTGIHTKKWDREKATAYMVETTGFAQPRSQREVERYCTQPGQACSYKVGHMAWVRARANAQKALGAKFDIRYFHDVLKSGAMPLTVMERLVEARTKAVLAQG</sequence>
<feature type="signal peptide" evidence="1">
    <location>
        <begin position="1"/>
        <end position="28"/>
    </location>
</feature>
<name>A0A2A4FZU6_9SPHN</name>
<dbReference type="InterPro" id="IPR010281">
    <property type="entry name" value="DUF885"/>
</dbReference>